<evidence type="ECO:0000313" key="1">
    <source>
        <dbReference type="EMBL" id="KIK05630.1"/>
    </source>
</evidence>
<proteinExistence type="predicted"/>
<dbReference type="Proteomes" id="UP000054477">
    <property type="component" value="Unassembled WGS sequence"/>
</dbReference>
<dbReference type="HOGENOM" id="CLU_2133903_0_0_1"/>
<accession>A0A0C9X0M5</accession>
<reference evidence="2" key="2">
    <citation type="submission" date="2015-01" db="EMBL/GenBank/DDBJ databases">
        <title>Evolutionary Origins and Diversification of the Mycorrhizal Mutualists.</title>
        <authorList>
            <consortium name="DOE Joint Genome Institute"/>
            <consortium name="Mycorrhizal Genomics Consortium"/>
            <person name="Kohler A."/>
            <person name="Kuo A."/>
            <person name="Nagy L.G."/>
            <person name="Floudas D."/>
            <person name="Copeland A."/>
            <person name="Barry K.W."/>
            <person name="Cichocki N."/>
            <person name="Veneault-Fourrey C."/>
            <person name="LaButti K."/>
            <person name="Lindquist E.A."/>
            <person name="Lipzen A."/>
            <person name="Lundell T."/>
            <person name="Morin E."/>
            <person name="Murat C."/>
            <person name="Riley R."/>
            <person name="Ohm R."/>
            <person name="Sun H."/>
            <person name="Tunlid A."/>
            <person name="Henrissat B."/>
            <person name="Grigoriev I.V."/>
            <person name="Hibbett D.S."/>
            <person name="Martin F."/>
        </authorList>
    </citation>
    <scope>NUCLEOTIDE SEQUENCE [LARGE SCALE GENOMIC DNA]</scope>
    <source>
        <strain evidence="2">LaAM-08-1</strain>
    </source>
</reference>
<reference evidence="1 2" key="1">
    <citation type="submission" date="2014-04" db="EMBL/GenBank/DDBJ databases">
        <authorList>
            <consortium name="DOE Joint Genome Institute"/>
            <person name="Kuo A."/>
            <person name="Kohler A."/>
            <person name="Nagy L.G."/>
            <person name="Floudas D."/>
            <person name="Copeland A."/>
            <person name="Barry K.W."/>
            <person name="Cichocki N."/>
            <person name="Veneault-Fourrey C."/>
            <person name="LaButti K."/>
            <person name="Lindquist E.A."/>
            <person name="Lipzen A."/>
            <person name="Lundell T."/>
            <person name="Morin E."/>
            <person name="Murat C."/>
            <person name="Sun H."/>
            <person name="Tunlid A."/>
            <person name="Henrissat B."/>
            <person name="Grigoriev I.V."/>
            <person name="Hibbett D.S."/>
            <person name="Martin F."/>
            <person name="Nordberg H.P."/>
            <person name="Cantor M.N."/>
            <person name="Hua S.X."/>
        </authorList>
    </citation>
    <scope>NUCLEOTIDE SEQUENCE [LARGE SCALE GENOMIC DNA]</scope>
    <source>
        <strain evidence="1 2">LaAM-08-1</strain>
    </source>
</reference>
<protein>
    <submittedName>
        <fullName evidence="1">Uncharacterized protein</fullName>
    </submittedName>
</protein>
<organism evidence="1 2">
    <name type="scientific">Laccaria amethystina LaAM-08-1</name>
    <dbReference type="NCBI Taxonomy" id="1095629"/>
    <lineage>
        <taxon>Eukaryota</taxon>
        <taxon>Fungi</taxon>
        <taxon>Dikarya</taxon>
        <taxon>Basidiomycota</taxon>
        <taxon>Agaricomycotina</taxon>
        <taxon>Agaricomycetes</taxon>
        <taxon>Agaricomycetidae</taxon>
        <taxon>Agaricales</taxon>
        <taxon>Agaricineae</taxon>
        <taxon>Hydnangiaceae</taxon>
        <taxon>Laccaria</taxon>
    </lineage>
</organism>
<sequence length="113" mass="13062">MDEKNKRMTNGGVGCMRRCLLRTFSSERWKSKYHTYRYVPASTGGRMTFPPGSRLPHRLLHCSYTRSLLLPRRSELKHSSNEASHGNLYSVFPQHSCSLQAHSICYYYTDALS</sequence>
<name>A0A0C9X0M5_9AGAR</name>
<gene>
    <name evidence="1" type="ORF">K443DRAFT_334089</name>
</gene>
<dbReference type="EMBL" id="KN838558">
    <property type="protein sequence ID" value="KIK05630.1"/>
    <property type="molecule type" value="Genomic_DNA"/>
</dbReference>
<keyword evidence="2" id="KW-1185">Reference proteome</keyword>
<evidence type="ECO:0000313" key="2">
    <source>
        <dbReference type="Proteomes" id="UP000054477"/>
    </source>
</evidence>
<dbReference type="AlphaFoldDB" id="A0A0C9X0M5"/>